<dbReference type="InterPro" id="IPR002937">
    <property type="entry name" value="Amino_oxidase"/>
</dbReference>
<sequence>MTVDVAIVGAGAAGLGAAGRLAEAGRSVVVLEARDRVGGRAHVVQTAEGWPIDKGCHWLHSASKNPFVALAERRGFAVDRCEQLWARDWTRKVLGEAAYELEATWEELFEAAEAAERSGRDASLSALLPDGARFKPHVAAAIGWIWGGALDAVSATDHVRSLETMENWRLPAGYGSFVADLATDLPVELGRAVERLERLPSGVRLSGAWGSLEAAAAIVAVPLSILQQGRIAFAPGLPAAQAAALEGLRLGSDNKIYFRFPTEPGRDPFGGERDFQTNSRYDSERAAHIHVAPFGRALVEVYVGGPLSRELEAAGSGAMVAYGREALAECFGSRVGPDLEPVLTTGWDADPFSLGAYSHALPGRADDRRTLAARFDERLALAGEHTNDVFPACAHGAWLSGRRAAEQLLESVPAA</sequence>
<dbReference type="Pfam" id="PF01593">
    <property type="entry name" value="Amino_oxidase"/>
    <property type="match status" value="2"/>
</dbReference>
<gene>
    <name evidence="8" type="ORF">SAMN05428998_104300</name>
</gene>
<comment type="catalytic activity">
    <reaction evidence="6">
        <text>L-tryptophan + O2 = indole-3-acetamide + CO2 + H2O</text>
        <dbReference type="Rhea" id="RHEA:16165"/>
        <dbReference type="ChEBI" id="CHEBI:15377"/>
        <dbReference type="ChEBI" id="CHEBI:15379"/>
        <dbReference type="ChEBI" id="CHEBI:16031"/>
        <dbReference type="ChEBI" id="CHEBI:16526"/>
        <dbReference type="ChEBI" id="CHEBI:57912"/>
        <dbReference type="EC" id="1.13.12.3"/>
    </reaction>
</comment>
<evidence type="ECO:0000256" key="1">
    <source>
        <dbReference type="ARBA" id="ARBA00004814"/>
    </source>
</evidence>
<dbReference type="EMBL" id="FWZX01000004">
    <property type="protein sequence ID" value="SMF10062.1"/>
    <property type="molecule type" value="Genomic_DNA"/>
</dbReference>
<keyword evidence="9" id="KW-1185">Reference proteome</keyword>
<dbReference type="SUPFAM" id="SSF54373">
    <property type="entry name" value="FAD-linked reductases, C-terminal domain"/>
    <property type="match status" value="1"/>
</dbReference>
<reference evidence="8 9" key="1">
    <citation type="submission" date="2017-04" db="EMBL/GenBank/DDBJ databases">
        <authorList>
            <person name="Afonso C.L."/>
            <person name="Miller P.J."/>
            <person name="Scott M.A."/>
            <person name="Spackman E."/>
            <person name="Goraichik I."/>
            <person name="Dimitrov K.M."/>
            <person name="Suarez D.L."/>
            <person name="Swayne D.E."/>
        </authorList>
    </citation>
    <scope>NUCLEOTIDE SEQUENCE [LARGE SCALE GENOMIC DNA]</scope>
    <source>
        <strain evidence="8 9">USBA 355</strain>
    </source>
</reference>
<dbReference type="PANTHER" id="PTHR10742">
    <property type="entry name" value="FLAVIN MONOAMINE OXIDASE"/>
    <property type="match status" value="1"/>
</dbReference>
<dbReference type="InterPro" id="IPR036188">
    <property type="entry name" value="FAD/NAD-bd_sf"/>
</dbReference>
<dbReference type="AlphaFoldDB" id="A0A1Y6BMB9"/>
<evidence type="ECO:0000256" key="2">
    <source>
        <dbReference type="ARBA" id="ARBA00005833"/>
    </source>
</evidence>
<name>A0A1Y6BMB9_9PROT</name>
<dbReference type="Gene3D" id="3.90.660.10">
    <property type="match status" value="1"/>
</dbReference>
<accession>A0A1Y6BMB9</accession>
<feature type="domain" description="Amine oxidase" evidence="7">
    <location>
        <begin position="109"/>
        <end position="409"/>
    </location>
</feature>
<protein>
    <recommendedName>
        <fullName evidence="4">Tryptophan 2-monooxygenase</fullName>
        <ecNumber evidence="3">1.13.12.3</ecNumber>
    </recommendedName>
</protein>
<comment type="pathway">
    <text evidence="1">Plant hormone metabolism; auxin biosynthesis.</text>
</comment>
<comment type="similarity">
    <text evidence="2">Belongs to the tryptophan 2-monooxygenase family.</text>
</comment>
<evidence type="ECO:0000256" key="6">
    <source>
        <dbReference type="ARBA" id="ARBA00047321"/>
    </source>
</evidence>
<dbReference type="Gene3D" id="3.50.50.60">
    <property type="entry name" value="FAD/NAD(P)-binding domain"/>
    <property type="match status" value="1"/>
</dbReference>
<evidence type="ECO:0000313" key="8">
    <source>
        <dbReference type="EMBL" id="SMF10062.1"/>
    </source>
</evidence>
<dbReference type="SUPFAM" id="SSF51905">
    <property type="entry name" value="FAD/NAD(P)-binding domain"/>
    <property type="match status" value="1"/>
</dbReference>
<dbReference type="InterPro" id="IPR050281">
    <property type="entry name" value="Flavin_monoamine_oxidase"/>
</dbReference>
<dbReference type="GO" id="GO:0009851">
    <property type="term" value="P:auxin biosynthetic process"/>
    <property type="evidence" value="ECO:0007669"/>
    <property type="project" value="UniProtKB-KW"/>
</dbReference>
<dbReference type="GO" id="GO:0050361">
    <property type="term" value="F:tryptophan 2-monooxygenase activity"/>
    <property type="evidence" value="ECO:0007669"/>
    <property type="project" value="UniProtKB-EC"/>
</dbReference>
<evidence type="ECO:0000259" key="7">
    <source>
        <dbReference type="Pfam" id="PF01593"/>
    </source>
</evidence>
<proteinExistence type="inferred from homology"/>
<dbReference type="EC" id="1.13.12.3" evidence="3"/>
<dbReference type="RefSeq" id="WP_085121991.1">
    <property type="nucleotide sequence ID" value="NZ_FWZX01000004.1"/>
</dbReference>
<evidence type="ECO:0000256" key="4">
    <source>
        <dbReference type="ARBA" id="ARBA00017871"/>
    </source>
</evidence>
<dbReference type="PRINTS" id="PR00420">
    <property type="entry name" value="RNGMNOXGNASE"/>
</dbReference>
<organism evidence="8 9">
    <name type="scientific">Tistlia consotensis USBA 355</name>
    <dbReference type="NCBI Taxonomy" id="560819"/>
    <lineage>
        <taxon>Bacteria</taxon>
        <taxon>Pseudomonadati</taxon>
        <taxon>Pseudomonadota</taxon>
        <taxon>Alphaproteobacteria</taxon>
        <taxon>Rhodospirillales</taxon>
        <taxon>Rhodovibrionaceae</taxon>
        <taxon>Tistlia</taxon>
    </lineage>
</organism>
<evidence type="ECO:0000256" key="5">
    <source>
        <dbReference type="ARBA" id="ARBA00023070"/>
    </source>
</evidence>
<dbReference type="STRING" id="560819.SAMN05428998_104300"/>
<dbReference type="Proteomes" id="UP000192917">
    <property type="component" value="Unassembled WGS sequence"/>
</dbReference>
<dbReference type="PANTHER" id="PTHR10742:SF410">
    <property type="entry name" value="LYSINE-SPECIFIC HISTONE DEMETHYLASE 2"/>
    <property type="match status" value="1"/>
</dbReference>
<keyword evidence="5" id="KW-0073">Auxin biosynthesis</keyword>
<evidence type="ECO:0000256" key="3">
    <source>
        <dbReference type="ARBA" id="ARBA00012535"/>
    </source>
</evidence>
<feature type="domain" description="Amine oxidase" evidence="7">
    <location>
        <begin position="13"/>
        <end position="76"/>
    </location>
</feature>
<evidence type="ECO:0000313" key="9">
    <source>
        <dbReference type="Proteomes" id="UP000192917"/>
    </source>
</evidence>